<dbReference type="GO" id="GO:0003677">
    <property type="term" value="F:DNA binding"/>
    <property type="evidence" value="ECO:0007669"/>
    <property type="project" value="UniProtKB-KW"/>
</dbReference>
<accession>A0A669Q4F1</accession>
<evidence type="ECO:0000256" key="1">
    <source>
        <dbReference type="ARBA" id="ARBA00003694"/>
    </source>
</evidence>
<organism evidence="19 20">
    <name type="scientific">Phasianus colchicus</name>
    <name type="common">Common pheasant</name>
    <dbReference type="NCBI Taxonomy" id="9054"/>
    <lineage>
        <taxon>Eukaryota</taxon>
        <taxon>Metazoa</taxon>
        <taxon>Chordata</taxon>
        <taxon>Craniata</taxon>
        <taxon>Vertebrata</taxon>
        <taxon>Euteleostomi</taxon>
        <taxon>Archelosauria</taxon>
        <taxon>Archosauria</taxon>
        <taxon>Dinosauria</taxon>
        <taxon>Saurischia</taxon>
        <taxon>Theropoda</taxon>
        <taxon>Coelurosauria</taxon>
        <taxon>Aves</taxon>
        <taxon>Neognathae</taxon>
        <taxon>Galloanserae</taxon>
        <taxon>Galliformes</taxon>
        <taxon>Phasianidae</taxon>
        <taxon>Phasianinae</taxon>
        <taxon>Phasianus</taxon>
    </lineage>
</organism>
<evidence type="ECO:0000256" key="14">
    <source>
        <dbReference type="ARBA" id="ARBA00063953"/>
    </source>
</evidence>
<name>A0A669Q4F1_PHACC</name>
<keyword evidence="5" id="KW-1017">Isopeptide bond</keyword>
<feature type="region of interest" description="Disordered" evidence="17">
    <location>
        <begin position="205"/>
        <end position="230"/>
    </location>
</feature>
<evidence type="ECO:0000256" key="6">
    <source>
        <dbReference type="ARBA" id="ARBA00022553"/>
    </source>
</evidence>
<evidence type="ECO:0000256" key="5">
    <source>
        <dbReference type="ARBA" id="ARBA00022499"/>
    </source>
</evidence>
<feature type="region of interest" description="Disordered" evidence="17">
    <location>
        <begin position="1"/>
        <end position="71"/>
    </location>
</feature>
<sequence length="360" mass="40519">MHSLRSARKPSRGKPLTEESSSKDGEEESGDYIQLTVKRKNKPFLPKEIQNSESSSTCEKLQGSTSEVSSECRAVTHCTAASHTMQLRQRIPAFIESSDSSEEETSSGEEYHTKKKRSEVSNKKANSNVNHIAKPSAARPSESKGDKVHKTLGFFSKAADDWSQKELQKLHRAVASFPKHKNGFWVEVAMAVGSRSAEECHQKYTEEQAKTSKRPATKKAMSGKNPKDHKEAVRIAITAKVGTFKRKQQMRDFLDNLPKDDHDDVFTATPFQNRRVRLPTFLGSHDDDDDFALTNNPITPSSAVFPLAKTPQCEHISPGMLGPINRWEFDCDRHVFRMQKTQGCRNSWDKVKKQQVMLAS</sequence>
<feature type="region of interest" description="Disordered" evidence="17">
    <location>
        <begin position="95"/>
        <end position="147"/>
    </location>
</feature>
<dbReference type="FunFam" id="1.10.10.60:FF:000273">
    <property type="entry name" value="MIS18 binding protein 1"/>
    <property type="match status" value="1"/>
</dbReference>
<comment type="subcellular location">
    <subcellularLocation>
        <location evidence="3">Chromosome</location>
        <location evidence="3">Centromere</location>
    </subcellularLocation>
    <subcellularLocation>
        <location evidence="2">Nucleus</location>
    </subcellularLocation>
</comment>
<keyword evidence="8" id="KW-0498">Mitosis</keyword>
<dbReference type="InterPro" id="IPR039110">
    <property type="entry name" value="KNL2-like"/>
</dbReference>
<dbReference type="InterPro" id="IPR009057">
    <property type="entry name" value="Homeodomain-like_sf"/>
</dbReference>
<dbReference type="GO" id="GO:0005634">
    <property type="term" value="C:nucleus"/>
    <property type="evidence" value="ECO:0007669"/>
    <property type="project" value="UniProtKB-SubCell"/>
</dbReference>
<evidence type="ECO:0000256" key="11">
    <source>
        <dbReference type="ARBA" id="ARBA00023242"/>
    </source>
</evidence>
<evidence type="ECO:0000256" key="10">
    <source>
        <dbReference type="ARBA" id="ARBA00023125"/>
    </source>
</evidence>
<evidence type="ECO:0000256" key="3">
    <source>
        <dbReference type="ARBA" id="ARBA00004584"/>
    </source>
</evidence>
<evidence type="ECO:0000256" key="8">
    <source>
        <dbReference type="ARBA" id="ARBA00022776"/>
    </source>
</evidence>
<dbReference type="CDD" id="cd00167">
    <property type="entry name" value="SANT"/>
    <property type="match status" value="1"/>
</dbReference>
<keyword evidence="9" id="KW-0832">Ubl conjugation</keyword>
<dbReference type="GO" id="GO:0051301">
    <property type="term" value="P:cell division"/>
    <property type="evidence" value="ECO:0007669"/>
    <property type="project" value="UniProtKB-KW"/>
</dbReference>
<keyword evidence="6" id="KW-0597">Phosphoprotein</keyword>
<feature type="compositionally biased region" description="Basic residues" evidence="17">
    <location>
        <begin position="1"/>
        <end position="12"/>
    </location>
</feature>
<dbReference type="Proteomes" id="UP000472261">
    <property type="component" value="Unplaced"/>
</dbReference>
<feature type="compositionally biased region" description="Polar residues" evidence="17">
    <location>
        <begin position="49"/>
        <end position="69"/>
    </location>
</feature>
<dbReference type="PROSITE" id="PS50090">
    <property type="entry name" value="MYB_LIKE"/>
    <property type="match status" value="1"/>
</dbReference>
<reference evidence="19" key="2">
    <citation type="submission" date="2025-09" db="UniProtKB">
        <authorList>
            <consortium name="Ensembl"/>
        </authorList>
    </citation>
    <scope>IDENTIFICATION</scope>
</reference>
<evidence type="ECO:0000256" key="2">
    <source>
        <dbReference type="ARBA" id="ARBA00004123"/>
    </source>
</evidence>
<keyword evidence="11" id="KW-0539">Nucleus</keyword>
<dbReference type="InterPro" id="IPR001005">
    <property type="entry name" value="SANT/Myb"/>
</dbReference>
<feature type="domain" description="Myb-like" evidence="18">
    <location>
        <begin position="162"/>
        <end position="208"/>
    </location>
</feature>
<keyword evidence="7" id="KW-0132">Cell division</keyword>
<protein>
    <recommendedName>
        <fullName evidence="15">Mis18-binding protein 1</fullName>
    </recommendedName>
    <alternativeName>
        <fullName evidence="16">Kinetochore-associated protein KNL-2 homolog</fullName>
    </alternativeName>
</protein>
<proteinExistence type="predicted"/>
<evidence type="ECO:0000256" key="17">
    <source>
        <dbReference type="SAM" id="MobiDB-lite"/>
    </source>
</evidence>
<keyword evidence="13" id="KW-0137">Centromere</keyword>
<evidence type="ECO:0000256" key="9">
    <source>
        <dbReference type="ARBA" id="ARBA00022843"/>
    </source>
</evidence>
<dbReference type="SUPFAM" id="SSF46689">
    <property type="entry name" value="Homeodomain-like"/>
    <property type="match status" value="1"/>
</dbReference>
<keyword evidence="20" id="KW-1185">Reference proteome</keyword>
<evidence type="ECO:0000259" key="18">
    <source>
        <dbReference type="PROSITE" id="PS50090"/>
    </source>
</evidence>
<keyword evidence="4" id="KW-0158">Chromosome</keyword>
<dbReference type="AlphaFoldDB" id="A0A669Q4F1"/>
<evidence type="ECO:0000256" key="4">
    <source>
        <dbReference type="ARBA" id="ARBA00022454"/>
    </source>
</evidence>
<keyword evidence="12" id="KW-0131">Cell cycle</keyword>
<dbReference type="GO" id="GO:0000775">
    <property type="term" value="C:chromosome, centromeric region"/>
    <property type="evidence" value="ECO:0007669"/>
    <property type="project" value="UniProtKB-SubCell"/>
</dbReference>
<dbReference type="PANTHER" id="PTHR16124">
    <property type="entry name" value="MIS18-BINDING PROTEIN 1"/>
    <property type="match status" value="1"/>
</dbReference>
<feature type="compositionally biased region" description="Basic and acidic residues" evidence="17">
    <location>
        <begin position="15"/>
        <end position="24"/>
    </location>
</feature>
<evidence type="ECO:0000256" key="7">
    <source>
        <dbReference type="ARBA" id="ARBA00022618"/>
    </source>
</evidence>
<evidence type="ECO:0000256" key="15">
    <source>
        <dbReference type="ARBA" id="ARBA00069467"/>
    </source>
</evidence>
<reference evidence="19" key="1">
    <citation type="submission" date="2025-08" db="UniProtKB">
        <authorList>
            <consortium name="Ensembl"/>
        </authorList>
    </citation>
    <scope>IDENTIFICATION</scope>
</reference>
<evidence type="ECO:0000313" key="19">
    <source>
        <dbReference type="Ensembl" id="ENSPCLP00000014660.1"/>
    </source>
</evidence>
<dbReference type="OMA" id="YMEEHQT"/>
<comment type="function">
    <text evidence="1">Required for recruitment of CENPA to centromeres and normal chromosome segregation during mitosis.</text>
</comment>
<dbReference type="SMART" id="SM00717">
    <property type="entry name" value="SANT"/>
    <property type="match status" value="1"/>
</dbReference>
<dbReference type="PANTHER" id="PTHR16124:SF3">
    <property type="entry name" value="MIS18-BINDING PROTEIN 1"/>
    <property type="match status" value="1"/>
</dbReference>
<keyword evidence="10" id="KW-0238">DNA-binding</keyword>
<dbReference type="Gene3D" id="1.10.10.60">
    <property type="entry name" value="Homeodomain-like"/>
    <property type="match status" value="1"/>
</dbReference>
<evidence type="ECO:0000256" key="12">
    <source>
        <dbReference type="ARBA" id="ARBA00023306"/>
    </source>
</evidence>
<dbReference type="Ensembl" id="ENSPCLT00000019372.1">
    <property type="protein sequence ID" value="ENSPCLP00000014660.1"/>
    <property type="gene ID" value="ENSPCLG00000011998.1"/>
</dbReference>
<evidence type="ECO:0000256" key="13">
    <source>
        <dbReference type="ARBA" id="ARBA00023328"/>
    </source>
</evidence>
<evidence type="ECO:0000313" key="20">
    <source>
        <dbReference type="Proteomes" id="UP000472261"/>
    </source>
</evidence>
<comment type="subunit">
    <text evidence="14">Interacts with SP1. Interacts with MIS18A. Identified in a complex containing MIS18A, OIP5/MIS18B, MIS18BP1, RBBP7 and RBBP4. Interacts with KAT7/HBO1. Interacts (via N-terminus) with FLNA (via N-terminus).</text>
</comment>
<evidence type="ECO:0000256" key="16">
    <source>
        <dbReference type="ARBA" id="ARBA00079617"/>
    </source>
</evidence>